<proteinExistence type="predicted"/>
<sequence>MLSDHCQDSLVLSSRDDLAATLSRILRVLQLLICHPQADGLMLNPKCTERSPTLPSSLLELPSQLLGSGWPGLALLLNLFSPFTYGCLPLPGWSASQHFMPPALPSSVSLLKPGMPFLTTAPDSAQVSPVLPALPARGPATHSHASICSREVGVSH</sequence>
<evidence type="ECO:0000313" key="1">
    <source>
        <dbReference type="EMBL" id="KAK2088122.1"/>
    </source>
</evidence>
<keyword evidence="2" id="KW-1185">Reference proteome</keyword>
<protein>
    <submittedName>
        <fullName evidence="1">Uncharacterized protein</fullName>
    </submittedName>
</protein>
<dbReference type="Proteomes" id="UP001266305">
    <property type="component" value="Unassembled WGS sequence"/>
</dbReference>
<reference evidence="1 2" key="1">
    <citation type="submission" date="2023-05" db="EMBL/GenBank/DDBJ databases">
        <title>B98-5 Cell Line De Novo Hybrid Assembly: An Optical Mapping Approach.</title>
        <authorList>
            <person name="Kananen K."/>
            <person name="Auerbach J.A."/>
            <person name="Kautto E."/>
            <person name="Blachly J.S."/>
        </authorList>
    </citation>
    <scope>NUCLEOTIDE SEQUENCE [LARGE SCALE GENOMIC DNA]</scope>
    <source>
        <strain evidence="1">B95-8</strain>
        <tissue evidence="1">Cell line</tissue>
    </source>
</reference>
<gene>
    <name evidence="1" type="ORF">P7K49_034029</name>
</gene>
<evidence type="ECO:0000313" key="2">
    <source>
        <dbReference type="Proteomes" id="UP001266305"/>
    </source>
</evidence>
<name>A0ABQ9TTL3_SAGOE</name>
<accession>A0ABQ9TTL3</accession>
<comment type="caution">
    <text evidence="1">The sequence shown here is derived from an EMBL/GenBank/DDBJ whole genome shotgun (WGS) entry which is preliminary data.</text>
</comment>
<organism evidence="1 2">
    <name type="scientific">Saguinus oedipus</name>
    <name type="common">Cotton-top tamarin</name>
    <name type="synonym">Oedipomidas oedipus</name>
    <dbReference type="NCBI Taxonomy" id="9490"/>
    <lineage>
        <taxon>Eukaryota</taxon>
        <taxon>Metazoa</taxon>
        <taxon>Chordata</taxon>
        <taxon>Craniata</taxon>
        <taxon>Vertebrata</taxon>
        <taxon>Euteleostomi</taxon>
        <taxon>Mammalia</taxon>
        <taxon>Eutheria</taxon>
        <taxon>Euarchontoglires</taxon>
        <taxon>Primates</taxon>
        <taxon>Haplorrhini</taxon>
        <taxon>Platyrrhini</taxon>
        <taxon>Cebidae</taxon>
        <taxon>Callitrichinae</taxon>
        <taxon>Saguinus</taxon>
    </lineage>
</organism>
<dbReference type="EMBL" id="JASSZA010000019">
    <property type="protein sequence ID" value="KAK2088122.1"/>
    <property type="molecule type" value="Genomic_DNA"/>
</dbReference>